<dbReference type="InterPro" id="IPR045031">
    <property type="entry name" value="DHP_synth-like"/>
</dbReference>
<evidence type="ECO:0000313" key="10">
    <source>
        <dbReference type="EMBL" id="MBE6266138.1"/>
    </source>
</evidence>
<evidence type="ECO:0000256" key="2">
    <source>
        <dbReference type="ARBA" id="ARBA00001946"/>
    </source>
</evidence>
<dbReference type="CDD" id="cd00739">
    <property type="entry name" value="DHPS"/>
    <property type="match status" value="1"/>
</dbReference>
<keyword evidence="7" id="KW-0460">Magnesium</keyword>
<evidence type="ECO:0000256" key="8">
    <source>
        <dbReference type="ARBA" id="ARBA00022909"/>
    </source>
</evidence>
<evidence type="ECO:0000259" key="9">
    <source>
        <dbReference type="PROSITE" id="PS50972"/>
    </source>
</evidence>
<dbReference type="SUPFAM" id="SSF51717">
    <property type="entry name" value="Dihydropteroate synthetase-like"/>
    <property type="match status" value="1"/>
</dbReference>
<reference evidence="10" key="1">
    <citation type="submission" date="2019-04" db="EMBL/GenBank/DDBJ databases">
        <title>Evolution of Biomass-Degrading Anaerobic Consortia Revealed by Metagenomics.</title>
        <authorList>
            <person name="Peng X."/>
        </authorList>
    </citation>
    <scope>NUCLEOTIDE SEQUENCE</scope>
    <source>
        <strain evidence="10">SIG141</strain>
    </source>
</reference>
<evidence type="ECO:0000256" key="3">
    <source>
        <dbReference type="ARBA" id="ARBA00004763"/>
    </source>
</evidence>
<dbReference type="PANTHER" id="PTHR20941:SF1">
    <property type="entry name" value="FOLIC ACID SYNTHESIS PROTEIN FOL1"/>
    <property type="match status" value="1"/>
</dbReference>
<dbReference type="NCBIfam" id="TIGR01496">
    <property type="entry name" value="DHPS"/>
    <property type="match status" value="1"/>
</dbReference>
<dbReference type="EC" id="2.5.1.15" evidence="4"/>
<evidence type="ECO:0000256" key="6">
    <source>
        <dbReference type="ARBA" id="ARBA00022723"/>
    </source>
</evidence>
<name>A0A928BSZ9_XYLRU</name>
<feature type="domain" description="Pterin-binding" evidence="9">
    <location>
        <begin position="17"/>
        <end position="255"/>
    </location>
</feature>
<proteinExistence type="predicted"/>
<keyword evidence="8" id="KW-0289">Folate biosynthesis</keyword>
<comment type="caution">
    <text evidence="10">The sequence shown here is derived from an EMBL/GenBank/DDBJ whole genome shotgun (WGS) entry which is preliminary data.</text>
</comment>
<evidence type="ECO:0000256" key="1">
    <source>
        <dbReference type="ARBA" id="ARBA00000012"/>
    </source>
</evidence>
<dbReference type="PROSITE" id="PS00793">
    <property type="entry name" value="DHPS_2"/>
    <property type="match status" value="1"/>
</dbReference>
<keyword evidence="6" id="KW-0479">Metal-binding</keyword>
<dbReference type="Proteomes" id="UP000763088">
    <property type="component" value="Unassembled WGS sequence"/>
</dbReference>
<protein>
    <recommendedName>
        <fullName evidence="4">dihydropteroate synthase</fullName>
        <ecNumber evidence="4">2.5.1.15</ecNumber>
    </recommendedName>
</protein>
<dbReference type="InterPro" id="IPR000489">
    <property type="entry name" value="Pterin-binding_dom"/>
</dbReference>
<gene>
    <name evidence="10" type="primary">folP</name>
    <name evidence="10" type="ORF">E7102_06685</name>
</gene>
<dbReference type="EMBL" id="SUYD01000007">
    <property type="protein sequence ID" value="MBE6266138.1"/>
    <property type="molecule type" value="Genomic_DNA"/>
</dbReference>
<evidence type="ECO:0000256" key="4">
    <source>
        <dbReference type="ARBA" id="ARBA00012458"/>
    </source>
</evidence>
<dbReference type="GO" id="GO:0046656">
    <property type="term" value="P:folic acid biosynthetic process"/>
    <property type="evidence" value="ECO:0007669"/>
    <property type="project" value="UniProtKB-KW"/>
</dbReference>
<dbReference type="GO" id="GO:0046872">
    <property type="term" value="F:metal ion binding"/>
    <property type="evidence" value="ECO:0007669"/>
    <property type="project" value="UniProtKB-KW"/>
</dbReference>
<evidence type="ECO:0000313" key="11">
    <source>
        <dbReference type="Proteomes" id="UP000763088"/>
    </source>
</evidence>
<dbReference type="Gene3D" id="3.20.20.20">
    <property type="entry name" value="Dihydropteroate synthase-like"/>
    <property type="match status" value="1"/>
</dbReference>
<dbReference type="PANTHER" id="PTHR20941">
    <property type="entry name" value="FOLATE SYNTHESIS PROTEINS"/>
    <property type="match status" value="1"/>
</dbReference>
<dbReference type="PROSITE" id="PS50972">
    <property type="entry name" value="PTERIN_BINDING"/>
    <property type="match status" value="1"/>
</dbReference>
<dbReference type="GO" id="GO:0005829">
    <property type="term" value="C:cytosol"/>
    <property type="evidence" value="ECO:0007669"/>
    <property type="project" value="TreeGrafter"/>
</dbReference>
<organism evidence="10 11">
    <name type="scientific">Xylanibacter ruminicola</name>
    <name type="common">Prevotella ruminicola</name>
    <dbReference type="NCBI Taxonomy" id="839"/>
    <lineage>
        <taxon>Bacteria</taxon>
        <taxon>Pseudomonadati</taxon>
        <taxon>Bacteroidota</taxon>
        <taxon>Bacteroidia</taxon>
        <taxon>Bacteroidales</taxon>
        <taxon>Prevotellaceae</taxon>
        <taxon>Xylanibacter</taxon>
    </lineage>
</organism>
<evidence type="ECO:0000256" key="7">
    <source>
        <dbReference type="ARBA" id="ARBA00022842"/>
    </source>
</evidence>
<keyword evidence="5 10" id="KW-0808">Transferase</keyword>
<dbReference type="InterPro" id="IPR006390">
    <property type="entry name" value="DHP_synth_dom"/>
</dbReference>
<comment type="pathway">
    <text evidence="3">Cofactor biosynthesis; tetrahydrofolate biosynthesis; 7,8-dihydrofolate from 2-amino-4-hydroxy-6-hydroxymethyl-7,8-dihydropteridine diphosphate and 4-aminobenzoate: step 1/2.</text>
</comment>
<comment type="catalytic activity">
    <reaction evidence="1">
        <text>(7,8-dihydropterin-6-yl)methyl diphosphate + 4-aminobenzoate = 7,8-dihydropteroate + diphosphate</text>
        <dbReference type="Rhea" id="RHEA:19949"/>
        <dbReference type="ChEBI" id="CHEBI:17836"/>
        <dbReference type="ChEBI" id="CHEBI:17839"/>
        <dbReference type="ChEBI" id="CHEBI:33019"/>
        <dbReference type="ChEBI" id="CHEBI:72950"/>
        <dbReference type="EC" id="2.5.1.15"/>
    </reaction>
</comment>
<dbReference type="GO" id="GO:0046654">
    <property type="term" value="P:tetrahydrofolate biosynthetic process"/>
    <property type="evidence" value="ECO:0007669"/>
    <property type="project" value="TreeGrafter"/>
</dbReference>
<evidence type="ECO:0000256" key="5">
    <source>
        <dbReference type="ARBA" id="ARBA00022679"/>
    </source>
</evidence>
<sequence>MSYTINIKGRLLDLSTPQVMGILNVTPDSFYAGSRVQTEDEIIRRCHKIVDEGASMIDVGGYSTRPGGTEVSEAEEMERLCFGLGIIRRELPDAIISVDTFRTDVARMTVEEFGADIINDVSEGNEAMYRMVSRLRVPYILMSTQPTLKQMLMSFAHQVQQLRDFGACDIILDPGFGFGKTLQQNYEIMNCMERLHVMELPLLVGISRKSMIYKLMGITPEESLNGTTVLNTISLMKGAHILRVHDVKQAVECVKMMEALKSK</sequence>
<accession>A0A928BSZ9</accession>
<comment type="cofactor">
    <cofactor evidence="2">
        <name>Mg(2+)</name>
        <dbReference type="ChEBI" id="CHEBI:18420"/>
    </cofactor>
</comment>
<dbReference type="AlphaFoldDB" id="A0A928BSZ9"/>
<dbReference type="InterPro" id="IPR011005">
    <property type="entry name" value="Dihydropteroate_synth-like_sf"/>
</dbReference>
<dbReference type="GO" id="GO:0004156">
    <property type="term" value="F:dihydropteroate synthase activity"/>
    <property type="evidence" value="ECO:0007669"/>
    <property type="project" value="UniProtKB-EC"/>
</dbReference>
<dbReference type="Pfam" id="PF00809">
    <property type="entry name" value="Pterin_bind"/>
    <property type="match status" value="1"/>
</dbReference>